<feature type="region of interest" description="Disordered" evidence="1">
    <location>
        <begin position="36"/>
        <end position="62"/>
    </location>
</feature>
<feature type="signal peptide" evidence="2">
    <location>
        <begin position="1"/>
        <end position="35"/>
    </location>
</feature>
<accession>A0A369VS19</accession>
<evidence type="ECO:0000313" key="4">
    <source>
        <dbReference type="EMBL" id="RDE04823.1"/>
    </source>
</evidence>
<dbReference type="OrthoDB" id="7439590at2"/>
<name>A0A369VS19_9SPHN</name>
<keyword evidence="5" id="KW-1185">Reference proteome</keyword>
<evidence type="ECO:0000256" key="1">
    <source>
        <dbReference type="SAM" id="MobiDB-lite"/>
    </source>
</evidence>
<comment type="caution">
    <text evidence="4">The sequence shown here is derived from an EMBL/GenBank/DDBJ whole genome shotgun (WGS) entry which is preliminary data.</text>
</comment>
<dbReference type="InterPro" id="IPR053728">
    <property type="entry name" value="Alginate_Permeability_Chnl"/>
</dbReference>
<evidence type="ECO:0000256" key="2">
    <source>
        <dbReference type="SAM" id="SignalP"/>
    </source>
</evidence>
<dbReference type="Proteomes" id="UP000253918">
    <property type="component" value="Unassembled WGS sequence"/>
</dbReference>
<dbReference type="Pfam" id="PF13372">
    <property type="entry name" value="Alginate_exp"/>
    <property type="match status" value="1"/>
</dbReference>
<gene>
    <name evidence="4" type="ORF">DVW87_14715</name>
</gene>
<proteinExistence type="predicted"/>
<protein>
    <recommendedName>
        <fullName evidence="3">Alginate export domain-containing protein</fullName>
    </recommendedName>
</protein>
<dbReference type="AlphaFoldDB" id="A0A369VS19"/>
<dbReference type="EMBL" id="QQNB01000003">
    <property type="protein sequence ID" value="RDE04823.1"/>
    <property type="molecule type" value="Genomic_DNA"/>
</dbReference>
<keyword evidence="2" id="KW-0732">Signal</keyword>
<dbReference type="Gene3D" id="2.40.160.100">
    <property type="match status" value="1"/>
</dbReference>
<evidence type="ECO:0000313" key="5">
    <source>
        <dbReference type="Proteomes" id="UP000253918"/>
    </source>
</evidence>
<feature type="compositionally biased region" description="Low complexity" evidence="1">
    <location>
        <begin position="36"/>
        <end position="45"/>
    </location>
</feature>
<feature type="chain" id="PRO_5016934551" description="Alginate export domain-containing protein" evidence="2">
    <location>
        <begin position="36"/>
        <end position="482"/>
    </location>
</feature>
<evidence type="ECO:0000259" key="3">
    <source>
        <dbReference type="Pfam" id="PF13372"/>
    </source>
</evidence>
<dbReference type="InterPro" id="IPR025388">
    <property type="entry name" value="Alginate_export_dom"/>
</dbReference>
<dbReference type="RefSeq" id="WP_114688561.1">
    <property type="nucleotide sequence ID" value="NZ_QQNB01000003.1"/>
</dbReference>
<sequence length="482" mass="53154">MHAQRRYVWKGRSVRRSSIVAGAALLLGLPASAFAQSPPASPASSTEKPGKEETAPKQDANGLILSASTRARYETVTGRPRPDYKASEDAFTVRTGIAVEYGPGPFAIGAELIDSRAYDIGPGTLIGRDDVNAVELPQLYAKLRLNDALGTGSKVAAQGGRFLLNLGSGRLIATDEYRNTVNGFTGLRVDLEPDTRTELALFYVLPQEHLPDSAREIRRNKVVLDRETFDNVLFGAHFQRKKLFGETQAELAWYRLAEHDSPRRETADRRLHTLDARLFREGKAGTIDYDLEGVYQFGRARPSTEPDAIDRAVSAGFVHGAAGYTFAGPLKARLGLFYDWASGDRPGGRYGRFDTLFGSRRDDLGPSGTYAMLARENISAGGVRFEAKPGKRVEALADYRAVWLASRFDEFAGLTDETGRSGNFAGHQIEGRLRFWLVPDHLRLETNFALLFKGRFLKDAPDAVGTRSNTVRFLETNLQVTF</sequence>
<feature type="domain" description="Alginate export" evidence="3">
    <location>
        <begin position="105"/>
        <end position="469"/>
    </location>
</feature>
<organism evidence="4 5">
    <name type="scientific">Sphingomonas aracearum</name>
    <dbReference type="NCBI Taxonomy" id="2283317"/>
    <lineage>
        <taxon>Bacteria</taxon>
        <taxon>Pseudomonadati</taxon>
        <taxon>Pseudomonadota</taxon>
        <taxon>Alphaproteobacteria</taxon>
        <taxon>Sphingomonadales</taxon>
        <taxon>Sphingomonadaceae</taxon>
        <taxon>Sphingomonas</taxon>
    </lineage>
</organism>
<reference evidence="4 5" key="1">
    <citation type="submission" date="2018-07" db="EMBL/GenBank/DDBJ databases">
        <title>a novel species of Sphingomonas isolated from the rhizosphere soil of Araceae plant.</title>
        <authorList>
            <person name="Zhiyong W."/>
            <person name="Qinglan Z."/>
            <person name="Zhiwei F."/>
            <person name="Ding X."/>
            <person name="Gejiao W."/>
            <person name="Shixue Z."/>
        </authorList>
    </citation>
    <scope>NUCLEOTIDE SEQUENCE [LARGE SCALE GENOMIC DNA]</scope>
    <source>
        <strain evidence="4 5">WZY 27</strain>
    </source>
</reference>